<gene>
    <name evidence="1" type="ORF">L1987_23987</name>
</gene>
<sequence length="96" mass="10826">MIVHSCNPRIPSEKEKRQHSSAAQPLSPIITVAYDRCEVLFFVVLYPVISISCGHLGKETCSLEIKPGLLIRTEINVDFNVTDWVDVCLTRKVQEV</sequence>
<name>A0ACB9IKM7_9ASTR</name>
<accession>A0ACB9IKM7</accession>
<proteinExistence type="predicted"/>
<reference evidence="1 2" key="2">
    <citation type="journal article" date="2022" name="Mol. Ecol. Resour.">
        <title>The genomes of chicory, endive, great burdock and yacon provide insights into Asteraceae paleo-polyploidization history and plant inulin production.</title>
        <authorList>
            <person name="Fan W."/>
            <person name="Wang S."/>
            <person name="Wang H."/>
            <person name="Wang A."/>
            <person name="Jiang F."/>
            <person name="Liu H."/>
            <person name="Zhao H."/>
            <person name="Xu D."/>
            <person name="Zhang Y."/>
        </authorList>
    </citation>
    <scope>NUCLEOTIDE SEQUENCE [LARGE SCALE GENOMIC DNA]</scope>
    <source>
        <strain evidence="2">cv. Yunnan</strain>
        <tissue evidence="1">Leaves</tissue>
    </source>
</reference>
<dbReference type="Proteomes" id="UP001056120">
    <property type="component" value="Linkage Group LG08"/>
</dbReference>
<dbReference type="EMBL" id="CM042025">
    <property type="protein sequence ID" value="KAI3808046.1"/>
    <property type="molecule type" value="Genomic_DNA"/>
</dbReference>
<comment type="caution">
    <text evidence="1">The sequence shown here is derived from an EMBL/GenBank/DDBJ whole genome shotgun (WGS) entry which is preliminary data.</text>
</comment>
<evidence type="ECO:0000313" key="1">
    <source>
        <dbReference type="EMBL" id="KAI3808046.1"/>
    </source>
</evidence>
<protein>
    <submittedName>
        <fullName evidence="1">Uncharacterized protein</fullName>
    </submittedName>
</protein>
<keyword evidence="2" id="KW-1185">Reference proteome</keyword>
<organism evidence="1 2">
    <name type="scientific">Smallanthus sonchifolius</name>
    <dbReference type="NCBI Taxonomy" id="185202"/>
    <lineage>
        <taxon>Eukaryota</taxon>
        <taxon>Viridiplantae</taxon>
        <taxon>Streptophyta</taxon>
        <taxon>Embryophyta</taxon>
        <taxon>Tracheophyta</taxon>
        <taxon>Spermatophyta</taxon>
        <taxon>Magnoliopsida</taxon>
        <taxon>eudicotyledons</taxon>
        <taxon>Gunneridae</taxon>
        <taxon>Pentapetalae</taxon>
        <taxon>asterids</taxon>
        <taxon>campanulids</taxon>
        <taxon>Asterales</taxon>
        <taxon>Asteraceae</taxon>
        <taxon>Asteroideae</taxon>
        <taxon>Heliantheae alliance</taxon>
        <taxon>Millerieae</taxon>
        <taxon>Smallanthus</taxon>
    </lineage>
</organism>
<evidence type="ECO:0000313" key="2">
    <source>
        <dbReference type="Proteomes" id="UP001056120"/>
    </source>
</evidence>
<reference evidence="2" key="1">
    <citation type="journal article" date="2022" name="Mol. Ecol. Resour.">
        <title>The genomes of chicory, endive, great burdock and yacon provide insights into Asteraceae palaeo-polyploidization history and plant inulin production.</title>
        <authorList>
            <person name="Fan W."/>
            <person name="Wang S."/>
            <person name="Wang H."/>
            <person name="Wang A."/>
            <person name="Jiang F."/>
            <person name="Liu H."/>
            <person name="Zhao H."/>
            <person name="Xu D."/>
            <person name="Zhang Y."/>
        </authorList>
    </citation>
    <scope>NUCLEOTIDE SEQUENCE [LARGE SCALE GENOMIC DNA]</scope>
    <source>
        <strain evidence="2">cv. Yunnan</strain>
    </source>
</reference>